<dbReference type="AlphaFoldDB" id="A0AAV7JUD5"/>
<evidence type="ECO:0000313" key="1">
    <source>
        <dbReference type="EMBL" id="KAI6652417.1"/>
    </source>
</evidence>
<organism evidence="1 2">
    <name type="scientific">Oopsacas minuta</name>
    <dbReference type="NCBI Taxonomy" id="111878"/>
    <lineage>
        <taxon>Eukaryota</taxon>
        <taxon>Metazoa</taxon>
        <taxon>Porifera</taxon>
        <taxon>Hexactinellida</taxon>
        <taxon>Hexasterophora</taxon>
        <taxon>Lyssacinosida</taxon>
        <taxon>Leucopsacidae</taxon>
        <taxon>Oopsacas</taxon>
    </lineage>
</organism>
<accession>A0AAV7JUD5</accession>
<sequence length="173" mass="19953">MDLDNEFGMLSLGKDITRPRNKTNILTDERRSRCKQKFQSGCYIPWEYINAVNQAIGNIRDPQGELEFSDCSEDSETDHIDDDNNNHQKCVVCLTHEHPLESFYLASMPSAVWNVANKSKNLDNRVPSVCLQKKGGLKYLPISFTIDTFIKYLTICLGLIKFFPNKHRFYLLV</sequence>
<keyword evidence="2" id="KW-1185">Reference proteome</keyword>
<proteinExistence type="predicted"/>
<gene>
    <name evidence="1" type="ORF">LOD99_7431</name>
</gene>
<dbReference type="Proteomes" id="UP001165289">
    <property type="component" value="Unassembled WGS sequence"/>
</dbReference>
<dbReference type="EMBL" id="JAKMXF010000299">
    <property type="protein sequence ID" value="KAI6652417.1"/>
    <property type="molecule type" value="Genomic_DNA"/>
</dbReference>
<evidence type="ECO:0000313" key="2">
    <source>
        <dbReference type="Proteomes" id="UP001165289"/>
    </source>
</evidence>
<name>A0AAV7JUD5_9METZ</name>
<protein>
    <submittedName>
        <fullName evidence="1">Uncharacterized protein</fullName>
    </submittedName>
</protein>
<reference evidence="1 2" key="1">
    <citation type="journal article" date="2023" name="BMC Biol.">
        <title>The compact genome of the sponge Oopsacas minuta (Hexactinellida) is lacking key metazoan core genes.</title>
        <authorList>
            <person name="Santini S."/>
            <person name="Schenkelaars Q."/>
            <person name="Jourda C."/>
            <person name="Duchesne M."/>
            <person name="Belahbib H."/>
            <person name="Rocher C."/>
            <person name="Selva M."/>
            <person name="Riesgo A."/>
            <person name="Vervoort M."/>
            <person name="Leys S.P."/>
            <person name="Kodjabachian L."/>
            <person name="Le Bivic A."/>
            <person name="Borchiellini C."/>
            <person name="Claverie J.M."/>
            <person name="Renard E."/>
        </authorList>
    </citation>
    <scope>NUCLEOTIDE SEQUENCE [LARGE SCALE GENOMIC DNA]</scope>
    <source>
        <strain evidence="1">SPO-2</strain>
    </source>
</reference>
<comment type="caution">
    <text evidence="1">The sequence shown here is derived from an EMBL/GenBank/DDBJ whole genome shotgun (WGS) entry which is preliminary data.</text>
</comment>